<gene>
    <name evidence="1" type="ORF">GIB67_011155</name>
</gene>
<reference evidence="1 2" key="1">
    <citation type="journal article" date="2020" name="IScience">
        <title>Genome Sequencing of the Endangered Kingdonia uniflora (Circaeasteraceae, Ranunculales) Reveals Potential Mechanisms of Evolutionary Specialization.</title>
        <authorList>
            <person name="Sun Y."/>
            <person name="Deng T."/>
            <person name="Zhang A."/>
            <person name="Moore M.J."/>
            <person name="Landis J.B."/>
            <person name="Lin N."/>
            <person name="Zhang H."/>
            <person name="Zhang X."/>
            <person name="Huang J."/>
            <person name="Zhang X."/>
            <person name="Sun H."/>
            <person name="Wang H."/>
        </authorList>
    </citation>
    <scope>NUCLEOTIDE SEQUENCE [LARGE SCALE GENOMIC DNA]</scope>
    <source>
        <strain evidence="1">TB1705</strain>
        <tissue evidence="1">Leaf</tissue>
    </source>
</reference>
<sequence>MLQISKLNTNKIGIALFLFESTKLNHFGTVIVCGPGFSALLAGKFVQERLFCVTPTERC</sequence>
<dbReference type="Proteomes" id="UP000541444">
    <property type="component" value="Unassembled WGS sequence"/>
</dbReference>
<name>A0A7J7PAC3_9MAGN</name>
<evidence type="ECO:0000313" key="2">
    <source>
        <dbReference type="Proteomes" id="UP000541444"/>
    </source>
</evidence>
<evidence type="ECO:0000313" key="1">
    <source>
        <dbReference type="EMBL" id="KAF6176366.1"/>
    </source>
</evidence>
<dbReference type="EMBL" id="JACGCM010000115">
    <property type="protein sequence ID" value="KAF6176366.1"/>
    <property type="molecule type" value="Genomic_DNA"/>
</dbReference>
<comment type="caution">
    <text evidence="1">The sequence shown here is derived from an EMBL/GenBank/DDBJ whole genome shotgun (WGS) entry which is preliminary data.</text>
</comment>
<accession>A0A7J7PAC3</accession>
<organism evidence="1 2">
    <name type="scientific">Kingdonia uniflora</name>
    <dbReference type="NCBI Taxonomy" id="39325"/>
    <lineage>
        <taxon>Eukaryota</taxon>
        <taxon>Viridiplantae</taxon>
        <taxon>Streptophyta</taxon>
        <taxon>Embryophyta</taxon>
        <taxon>Tracheophyta</taxon>
        <taxon>Spermatophyta</taxon>
        <taxon>Magnoliopsida</taxon>
        <taxon>Ranunculales</taxon>
        <taxon>Circaeasteraceae</taxon>
        <taxon>Kingdonia</taxon>
    </lineage>
</organism>
<keyword evidence="2" id="KW-1185">Reference proteome</keyword>
<proteinExistence type="predicted"/>
<dbReference type="AlphaFoldDB" id="A0A7J7PAC3"/>
<protein>
    <submittedName>
        <fullName evidence="1">Uncharacterized protein</fullName>
    </submittedName>
</protein>